<evidence type="ECO:0000256" key="14">
    <source>
        <dbReference type="ARBA" id="ARBA00023329"/>
    </source>
</evidence>
<evidence type="ECO:0000256" key="6">
    <source>
        <dbReference type="ARBA" id="ARBA00022741"/>
    </source>
</evidence>
<evidence type="ECO:0000256" key="10">
    <source>
        <dbReference type="ARBA" id="ARBA00023136"/>
    </source>
</evidence>
<evidence type="ECO:0000256" key="4">
    <source>
        <dbReference type="ARBA" id="ARBA00022553"/>
    </source>
</evidence>
<keyword evidence="5" id="KW-0493">Microtubule</keyword>
<dbReference type="InterPro" id="IPR001752">
    <property type="entry name" value="Kinesin_motor_dom"/>
</dbReference>
<evidence type="ECO:0000256" key="19">
    <source>
        <dbReference type="SAM" id="MobiDB-lite"/>
    </source>
</evidence>
<dbReference type="SUPFAM" id="SSF52540">
    <property type="entry name" value="P-loop containing nucleoside triphosphate hydrolases"/>
    <property type="match status" value="1"/>
</dbReference>
<dbReference type="InterPro" id="IPR022140">
    <property type="entry name" value="Kinesin-like_KIF1-typ"/>
</dbReference>
<dbReference type="InterPro" id="IPR032405">
    <property type="entry name" value="Kinesin_assoc"/>
</dbReference>
<dbReference type="Gene3D" id="3.40.850.10">
    <property type="entry name" value="Kinesin motor domain"/>
    <property type="match status" value="1"/>
</dbReference>
<proteinExistence type="inferred from homology"/>
<dbReference type="Pfam" id="PF12423">
    <property type="entry name" value="KIF1B"/>
    <property type="match status" value="1"/>
</dbReference>
<keyword evidence="9" id="KW-0175">Coiled coil</keyword>
<dbReference type="PROSITE" id="PS50003">
    <property type="entry name" value="PH_DOMAIN"/>
    <property type="match status" value="1"/>
</dbReference>
<feature type="binding site" evidence="18">
    <location>
        <begin position="97"/>
        <end position="104"/>
    </location>
    <ligand>
        <name>ATP</name>
        <dbReference type="ChEBI" id="CHEBI:30616"/>
    </ligand>
</feature>
<sequence length="1639" mass="184442">MSGASVKVAVRVRPFNSRETSKESKCIIQMQGNSTSIINPKNPKEAPKSFSFDYSYWSHTSPEDPCFASQNRVYNDIGKEMLLHAFEGYNVCIFAYGQTGAGKSYTMMGKQEESQAGIIPQVKNKTMKNLCSSLFLGFNCFNNYFYLANVSYMEIYCERVRDLLNPKNKGNLRVREHPLLGPYVEDLSKLAVTSYTDIADLMDAGNKARTVAATNMNETSSRSHAVFTIVFTQKKHDTETNLSTEKVSKISLVDLAGSERADSTGAKGTRLKEGANINKSLTTLGKVISALAEVVSSKKKKKTDFIPYRDSVLTWLLRENLGGNSRTAMVAALSPADINYDETLSTLRYADRAKQIKCNAVINEDPNAKLVRELKEEVTRLKDLLRAQGLGDIIDTSMGSLTSSPSSCSLNSQVGLTSVTSIQERIMSTPGGEEAIERLKESEKIIAELNETWEEKLRKTEAIRMEREALLAEMGVAIREDGGTLGVFSPKKTPHLVNLNEDPLMSECLLYYIKDGITRVGQADAERRQDIVLSGAHIKEEHCIFRSERNNSGDVIVTLEPCERSETYVNGKRVAQPVQLRSGNRIIMGKNHVFRFNHPEQARAEREKTPSAETPSEPVDWTFAQRELLEKQGIDMKQEMEKSKLQALQKQVETRSLAAETTEEEEEEEEEVPWTQHEFELAQWAFRKWKSHQFTSLRDLLWGNAVYLKEANAISVELKKKVQFQFVLLTDTLYSPLPPELLPTEMEKTHEDRPFPRTVVAVEVQDLKNGATHYWSLEKLKQRLDLMREMYDRAGEMASSAQDESETTMTGSDPFYDRFHWFKLVGRYVVSLLISPIFHGCVNERLADRTPSPTFSTADSDITELADEQQDEMEDFDDEAFVDDTGSDAGTEEGSDLFSDGHDPFYDRSPWFILVGRAFVYLSNLLYPVPLIHRVAIVSEKGEVRGFLRVAVQAIAADEEAPDYGSGIRQSGTAKISFDNEYFNQSDFSSVAMTRSGLSLEELRIVEGQGQSSDVITPPEEINRMNDLGATLLDGKMVMEGFSEEIGNHLKLGSAFTFRVTVLQASGILPEYADIFCQFNFLHRHDEAFSTEPLKNNGRGSPLGFYHVQNIAVEVTESFVEYIKTKPIVFEVFGHYQQHPLHLQGQELNSRFRPAFDIFSKLLKVPATKLNTMSKTSLGQSMSKYDLLVWFEISELEPTGEYIPAVVDHTAGLPCQGTFLLHQGIQRRITVTIIHEKGSELHWKDVRELVVGRIRNKAEVDEAAVDAILSLNIVSAKYLKSSHSSSRTFYRFEAVWDSSLHNSLLLNRVTPYGEKIYMTLSAYLELDHCIQPAVITKDVCMVFYSRDAKISPPRSLRSLFGSGYSKSPDSNRVTGIYELSLCKMADTGSPGMQRRRRKILDTSVAYVRGEENLAGWRPRGDSLILEHQWELEKLELLHEVSKGSRCTNELLGKISKVSVLCDFFSSESHLLCSVCFQLSDISPIGRDPSVSSFSSATLTPSSTCPSLVDSRKTNLSCTVLFSSVVSKKGYLHFKEPLSSNWAKHFVIVRRPYVFIYNSDKDPVERGIINLSTAQVEYSEDQQAMVKTPNTFAVCTKHRGVLLQALNDKDMNDWLYAFNPLLAGTIRSKLSRRCPSQPKF</sequence>
<dbReference type="Pfam" id="PF16183">
    <property type="entry name" value="Kinesin_assoc"/>
    <property type="match status" value="1"/>
</dbReference>
<protein>
    <recommendedName>
        <fullName evidence="17">plus-end-directed kinesin ATPase</fullName>
        <ecNumber evidence="17">5.6.1.3</ecNumber>
    </recommendedName>
</protein>
<keyword evidence="12" id="KW-0206">Cytoskeleton</keyword>
<evidence type="ECO:0000256" key="12">
    <source>
        <dbReference type="ARBA" id="ARBA00023212"/>
    </source>
</evidence>
<evidence type="ECO:0000313" key="23">
    <source>
        <dbReference type="Ensembl" id="ENSEASP00005030922.1"/>
    </source>
</evidence>
<dbReference type="InterPro" id="IPR000253">
    <property type="entry name" value="FHA_dom"/>
</dbReference>
<comment type="catalytic activity">
    <reaction evidence="16">
        <text>ATP + H2O + a kinesin associated with a microtubule at position (n) = ADP + phosphate a kinesin associated with a microtubule at position (n+1, toward the plus end).</text>
        <dbReference type="EC" id="5.6.1.3"/>
    </reaction>
</comment>
<dbReference type="Pfam" id="PF12473">
    <property type="entry name" value="DUF3694"/>
    <property type="match status" value="1"/>
</dbReference>
<feature type="domain" description="FHA" evidence="21">
    <location>
        <begin position="518"/>
        <end position="574"/>
    </location>
</feature>
<keyword evidence="8" id="KW-0770">Synapse</keyword>
<dbReference type="InterPro" id="IPR001849">
    <property type="entry name" value="PH_domain"/>
</dbReference>
<dbReference type="PANTHER" id="PTHR47117:SF4">
    <property type="entry name" value="KINESIN-LIKE PROTEIN KIF1B ISOFORM X1"/>
    <property type="match status" value="1"/>
</dbReference>
<dbReference type="GO" id="GO:0008574">
    <property type="term" value="F:plus-end-directed microtubule motor activity"/>
    <property type="evidence" value="ECO:0007669"/>
    <property type="project" value="UniProtKB-EC"/>
</dbReference>
<dbReference type="SMART" id="SM00233">
    <property type="entry name" value="PH"/>
    <property type="match status" value="1"/>
</dbReference>
<evidence type="ECO:0000256" key="5">
    <source>
        <dbReference type="ARBA" id="ARBA00022701"/>
    </source>
</evidence>
<dbReference type="FunFam" id="2.30.29.30:FF:000023">
    <property type="entry name" value="Kinesin family member 1B"/>
    <property type="match status" value="1"/>
</dbReference>
<comment type="subcellular location">
    <subcellularLocation>
        <location evidence="1">Cytoplasm</location>
        <location evidence="1">Cytoskeleton</location>
    </subcellularLocation>
    <subcellularLocation>
        <location evidence="2">Cytoplasmic vesicle</location>
        <location evidence="2">Secretory vesicle membrane</location>
    </subcellularLocation>
    <subcellularLocation>
        <location evidence="15">Synapse</location>
    </subcellularLocation>
</comment>
<dbReference type="SUPFAM" id="SSF50729">
    <property type="entry name" value="PH domain-like"/>
    <property type="match status" value="1"/>
</dbReference>
<evidence type="ECO:0000259" key="20">
    <source>
        <dbReference type="PROSITE" id="PS50003"/>
    </source>
</evidence>
<feature type="domain" description="Kinesin motor" evidence="22">
    <location>
        <begin position="5"/>
        <end position="356"/>
    </location>
</feature>
<dbReference type="GO" id="GO:0030658">
    <property type="term" value="C:transport vesicle membrane"/>
    <property type="evidence" value="ECO:0007669"/>
    <property type="project" value="UniProtKB-SubCell"/>
</dbReference>
<dbReference type="EC" id="5.6.1.3" evidence="17"/>
<accession>A0A8C4N178</accession>
<dbReference type="SMART" id="SM00129">
    <property type="entry name" value="KISc"/>
    <property type="match status" value="1"/>
</dbReference>
<dbReference type="Pfam" id="PF00498">
    <property type="entry name" value="FHA"/>
    <property type="match status" value="1"/>
</dbReference>
<dbReference type="SUPFAM" id="SSF49879">
    <property type="entry name" value="SMAD/FHA domain"/>
    <property type="match status" value="1"/>
</dbReference>
<dbReference type="FunFam" id="3.40.850.10:FF:000004">
    <property type="entry name" value="Kinesin-like protein isoform 2"/>
    <property type="match status" value="1"/>
</dbReference>
<dbReference type="InterPro" id="IPR036961">
    <property type="entry name" value="Kinesin_motor_dom_sf"/>
</dbReference>
<feature type="compositionally biased region" description="Acidic residues" evidence="19">
    <location>
        <begin position="881"/>
        <end position="895"/>
    </location>
</feature>
<dbReference type="PRINTS" id="PR00380">
    <property type="entry name" value="KINESINHEAVY"/>
</dbReference>
<dbReference type="PROSITE" id="PS50006">
    <property type="entry name" value="FHA_DOMAIN"/>
    <property type="match status" value="1"/>
</dbReference>
<feature type="region of interest" description="Disordered" evidence="19">
    <location>
        <begin position="655"/>
        <end position="674"/>
    </location>
</feature>
<dbReference type="PANTHER" id="PTHR47117">
    <property type="entry name" value="STAR-RELATED LIPID TRANSFER PROTEIN 9"/>
    <property type="match status" value="1"/>
</dbReference>
<name>A0A8C4N178_EQUAS</name>
<evidence type="ECO:0000259" key="22">
    <source>
        <dbReference type="PROSITE" id="PS50067"/>
    </source>
</evidence>
<dbReference type="CDD" id="cd22727">
    <property type="entry name" value="FHA_KIF1B"/>
    <property type="match status" value="1"/>
</dbReference>
<dbReference type="CDD" id="cd01233">
    <property type="entry name" value="PH_KIFIA_KIFIB"/>
    <property type="match status" value="1"/>
</dbReference>
<evidence type="ECO:0000256" key="8">
    <source>
        <dbReference type="ARBA" id="ARBA00023018"/>
    </source>
</evidence>
<dbReference type="GO" id="GO:0005874">
    <property type="term" value="C:microtubule"/>
    <property type="evidence" value="ECO:0007669"/>
    <property type="project" value="UniProtKB-KW"/>
</dbReference>
<evidence type="ECO:0000256" key="11">
    <source>
        <dbReference type="ARBA" id="ARBA00023175"/>
    </source>
</evidence>
<dbReference type="SMART" id="SM00240">
    <property type="entry name" value="FHA"/>
    <property type="match status" value="1"/>
</dbReference>
<dbReference type="InterPro" id="IPR019821">
    <property type="entry name" value="Kinesin_motor_CS"/>
</dbReference>
<evidence type="ECO:0000256" key="9">
    <source>
        <dbReference type="ARBA" id="ARBA00023054"/>
    </source>
</evidence>
<dbReference type="InterPro" id="IPR011993">
    <property type="entry name" value="PH-like_dom_sf"/>
</dbReference>
<keyword evidence="14" id="KW-0968">Cytoplasmic vesicle</keyword>
<dbReference type="CDD" id="cd01365">
    <property type="entry name" value="KISc_KIF1A_KIF1B"/>
    <property type="match status" value="1"/>
</dbReference>
<keyword evidence="10" id="KW-0472">Membrane</keyword>
<evidence type="ECO:0000256" key="17">
    <source>
        <dbReference type="ARBA" id="ARBA00066390"/>
    </source>
</evidence>
<reference evidence="23" key="1">
    <citation type="submission" date="2023-03" db="UniProtKB">
        <authorList>
            <consortium name="Ensembl"/>
        </authorList>
    </citation>
    <scope>IDENTIFICATION</scope>
</reference>
<dbReference type="Gene3D" id="2.30.29.30">
    <property type="entry name" value="Pleckstrin-homology domain (PH domain)/Phosphotyrosine-binding domain (PTB)"/>
    <property type="match status" value="1"/>
</dbReference>
<dbReference type="InterPro" id="IPR008984">
    <property type="entry name" value="SMAD_FHA_dom_sf"/>
</dbReference>
<keyword evidence="4" id="KW-0597">Phosphoprotein</keyword>
<dbReference type="Pfam" id="PF00169">
    <property type="entry name" value="PH"/>
    <property type="match status" value="1"/>
</dbReference>
<feature type="region of interest" description="Disordered" evidence="19">
    <location>
        <begin position="881"/>
        <end position="901"/>
    </location>
</feature>
<dbReference type="Ensembl" id="ENSEAST00005033622.1">
    <property type="protein sequence ID" value="ENSEASP00005030922.1"/>
    <property type="gene ID" value="ENSEASG00005019472.1"/>
</dbReference>
<keyword evidence="6 18" id="KW-0547">Nucleotide-binding</keyword>
<dbReference type="PROSITE" id="PS00411">
    <property type="entry name" value="KINESIN_MOTOR_1"/>
    <property type="match status" value="1"/>
</dbReference>
<evidence type="ECO:0000256" key="7">
    <source>
        <dbReference type="ARBA" id="ARBA00022840"/>
    </source>
</evidence>
<keyword evidence="7 18" id="KW-0067">ATP-binding</keyword>
<dbReference type="InterPro" id="IPR027417">
    <property type="entry name" value="P-loop_NTPase"/>
</dbReference>
<feature type="domain" description="PH" evidence="20">
    <location>
        <begin position="1524"/>
        <end position="1622"/>
    </location>
</feature>
<evidence type="ECO:0000256" key="13">
    <source>
        <dbReference type="ARBA" id="ARBA00023235"/>
    </source>
</evidence>
<evidence type="ECO:0000256" key="15">
    <source>
        <dbReference type="ARBA" id="ARBA00034103"/>
    </source>
</evidence>
<keyword evidence="3" id="KW-0963">Cytoplasm</keyword>
<dbReference type="InterPro" id="IPR022164">
    <property type="entry name" value="Kinesin-like"/>
</dbReference>
<dbReference type="Gene3D" id="6.10.250.2520">
    <property type="match status" value="1"/>
</dbReference>
<dbReference type="GO" id="GO:0008017">
    <property type="term" value="F:microtubule binding"/>
    <property type="evidence" value="ECO:0007669"/>
    <property type="project" value="InterPro"/>
</dbReference>
<keyword evidence="13" id="KW-0413">Isomerase</keyword>
<feature type="compositionally biased region" description="Acidic residues" evidence="19">
    <location>
        <begin position="661"/>
        <end position="672"/>
    </location>
</feature>
<evidence type="ECO:0000256" key="18">
    <source>
        <dbReference type="PROSITE-ProRule" id="PRU00283"/>
    </source>
</evidence>
<dbReference type="Gene3D" id="2.60.200.20">
    <property type="match status" value="1"/>
</dbReference>
<dbReference type="GO" id="GO:0010970">
    <property type="term" value="P:transport along microtubule"/>
    <property type="evidence" value="ECO:0007669"/>
    <property type="project" value="UniProtKB-ARBA"/>
</dbReference>
<evidence type="ECO:0000259" key="21">
    <source>
        <dbReference type="PROSITE" id="PS50006"/>
    </source>
</evidence>
<evidence type="ECO:0000256" key="16">
    <source>
        <dbReference type="ARBA" id="ARBA00050273"/>
    </source>
</evidence>
<evidence type="ECO:0000256" key="1">
    <source>
        <dbReference type="ARBA" id="ARBA00004245"/>
    </source>
</evidence>
<dbReference type="FunFam" id="2.60.200.20:FF:000001">
    <property type="entry name" value="Kinesin family member 1B"/>
    <property type="match status" value="1"/>
</dbReference>
<dbReference type="GO" id="GO:0045202">
    <property type="term" value="C:synapse"/>
    <property type="evidence" value="ECO:0007669"/>
    <property type="project" value="UniProtKB-SubCell"/>
</dbReference>
<keyword evidence="11 18" id="KW-0505">Motor protein</keyword>
<comment type="similarity">
    <text evidence="18">Belongs to the TRAFAC class myosin-kinesin ATPase superfamily. Kinesin family.</text>
</comment>
<dbReference type="InterPro" id="IPR049780">
    <property type="entry name" value="PH_KIFIA_KIFIB"/>
</dbReference>
<evidence type="ECO:0000256" key="2">
    <source>
        <dbReference type="ARBA" id="ARBA00004250"/>
    </source>
</evidence>
<dbReference type="PROSITE" id="PS50067">
    <property type="entry name" value="KINESIN_MOTOR_2"/>
    <property type="match status" value="1"/>
</dbReference>
<organism evidence="23">
    <name type="scientific">Equus asinus asinus</name>
    <dbReference type="NCBI Taxonomy" id="83772"/>
    <lineage>
        <taxon>Eukaryota</taxon>
        <taxon>Metazoa</taxon>
        <taxon>Chordata</taxon>
        <taxon>Craniata</taxon>
        <taxon>Vertebrata</taxon>
        <taxon>Euteleostomi</taxon>
        <taxon>Mammalia</taxon>
        <taxon>Eutheria</taxon>
        <taxon>Laurasiatheria</taxon>
        <taxon>Perissodactyla</taxon>
        <taxon>Equidae</taxon>
        <taxon>Equus</taxon>
    </lineage>
</organism>
<dbReference type="GO" id="GO:0005524">
    <property type="term" value="F:ATP binding"/>
    <property type="evidence" value="ECO:0007669"/>
    <property type="project" value="UniProtKB-UniRule"/>
</dbReference>
<evidence type="ECO:0000256" key="3">
    <source>
        <dbReference type="ARBA" id="ARBA00022490"/>
    </source>
</evidence>
<dbReference type="Pfam" id="PF00225">
    <property type="entry name" value="Kinesin"/>
    <property type="match status" value="1"/>
</dbReference>
<gene>
    <name evidence="23" type="primary">KIF1B</name>
</gene>